<dbReference type="FunFam" id="1.10.1540.10:FF:000001">
    <property type="entry name" value="neurobeachin isoform X1"/>
    <property type="match status" value="1"/>
</dbReference>
<dbReference type="Pfam" id="PF20426">
    <property type="entry name" value="NBCH_WD40"/>
    <property type="match status" value="1"/>
</dbReference>
<dbReference type="Pfam" id="PF14844">
    <property type="entry name" value="PH_BEACH"/>
    <property type="match status" value="1"/>
</dbReference>
<dbReference type="Pfam" id="PF02138">
    <property type="entry name" value="Beach"/>
    <property type="match status" value="1"/>
</dbReference>
<keyword evidence="2" id="KW-0677">Repeat</keyword>
<dbReference type="InterPro" id="IPR036372">
    <property type="entry name" value="BEACH_dom_sf"/>
</dbReference>
<dbReference type="InterPro" id="IPR001680">
    <property type="entry name" value="WD40_rpt"/>
</dbReference>
<dbReference type="PROSITE" id="PS51783">
    <property type="entry name" value="PH_BEACH"/>
    <property type="match status" value="1"/>
</dbReference>
<dbReference type="PANTHER" id="PTHR13743">
    <property type="entry name" value="BEIGE/BEACH-RELATED"/>
    <property type="match status" value="1"/>
</dbReference>
<evidence type="ECO:0000313" key="7">
    <source>
        <dbReference type="EMBL" id="CBJ49046.1"/>
    </source>
</evidence>
<feature type="repeat" description="WD" evidence="3">
    <location>
        <begin position="1735"/>
        <end position="1765"/>
    </location>
</feature>
<feature type="domain" description="BEACH-type PH" evidence="6">
    <location>
        <begin position="1046"/>
        <end position="1155"/>
    </location>
</feature>
<dbReference type="PANTHER" id="PTHR13743:SF112">
    <property type="entry name" value="BEACH DOMAIN-CONTAINING PROTEIN"/>
    <property type="match status" value="1"/>
</dbReference>
<evidence type="ECO:0000256" key="3">
    <source>
        <dbReference type="PROSITE-ProRule" id="PRU00221"/>
    </source>
</evidence>
<dbReference type="SUPFAM" id="SSF81837">
    <property type="entry name" value="BEACH domain"/>
    <property type="match status" value="1"/>
</dbReference>
<dbReference type="SUPFAM" id="SSF50978">
    <property type="entry name" value="WD40 repeat-like"/>
    <property type="match status" value="1"/>
</dbReference>
<dbReference type="InterPro" id="IPR015943">
    <property type="entry name" value="WD40/YVTN_repeat-like_dom_sf"/>
</dbReference>
<reference evidence="7 8" key="1">
    <citation type="journal article" date="2010" name="Nature">
        <title>The Ectocarpus genome and the independent evolution of multicellularity in brown algae.</title>
        <authorList>
            <person name="Cock J.M."/>
            <person name="Sterck L."/>
            <person name="Rouze P."/>
            <person name="Scornet D."/>
            <person name="Allen A.E."/>
            <person name="Amoutzias G."/>
            <person name="Anthouard V."/>
            <person name="Artiguenave F."/>
            <person name="Aury J.M."/>
            <person name="Badger J.H."/>
            <person name="Beszteri B."/>
            <person name="Billiau K."/>
            <person name="Bonnet E."/>
            <person name="Bothwell J.H."/>
            <person name="Bowler C."/>
            <person name="Boyen C."/>
            <person name="Brownlee C."/>
            <person name="Carrano C.J."/>
            <person name="Charrier B."/>
            <person name="Cho G.Y."/>
            <person name="Coelho S.M."/>
            <person name="Collen J."/>
            <person name="Corre E."/>
            <person name="Da Silva C."/>
            <person name="Delage L."/>
            <person name="Delaroque N."/>
            <person name="Dittami S.M."/>
            <person name="Doulbeau S."/>
            <person name="Elias M."/>
            <person name="Farnham G."/>
            <person name="Gachon C.M."/>
            <person name="Gschloessl B."/>
            <person name="Heesch S."/>
            <person name="Jabbari K."/>
            <person name="Jubin C."/>
            <person name="Kawai H."/>
            <person name="Kimura K."/>
            <person name="Kloareg B."/>
            <person name="Kupper F.C."/>
            <person name="Lang D."/>
            <person name="Le Bail A."/>
            <person name="Leblanc C."/>
            <person name="Lerouge P."/>
            <person name="Lohr M."/>
            <person name="Lopez P.J."/>
            <person name="Martens C."/>
            <person name="Maumus F."/>
            <person name="Michel G."/>
            <person name="Miranda-Saavedra D."/>
            <person name="Morales J."/>
            <person name="Moreau H."/>
            <person name="Motomura T."/>
            <person name="Nagasato C."/>
            <person name="Napoli C.A."/>
            <person name="Nelson D.R."/>
            <person name="Nyvall-Collen P."/>
            <person name="Peters A.F."/>
            <person name="Pommier C."/>
            <person name="Potin P."/>
            <person name="Poulain J."/>
            <person name="Quesneville H."/>
            <person name="Read B."/>
            <person name="Rensing S.A."/>
            <person name="Ritter A."/>
            <person name="Rousvoal S."/>
            <person name="Samanta M."/>
            <person name="Samson G."/>
            <person name="Schroeder D.C."/>
            <person name="Segurens B."/>
            <person name="Strittmatter M."/>
            <person name="Tonon T."/>
            <person name="Tregear J.W."/>
            <person name="Valentin K."/>
            <person name="von Dassow P."/>
            <person name="Yamagishi T."/>
            <person name="Van de Peer Y."/>
            <person name="Wincker P."/>
        </authorList>
    </citation>
    <scope>NUCLEOTIDE SEQUENCE [LARGE SCALE GENOMIC DNA]</scope>
    <source>
        <strain evidence="8">Ec32 / CCAP1310/4</strain>
    </source>
</reference>
<feature type="region of interest" description="Disordered" evidence="4">
    <location>
        <begin position="969"/>
        <end position="1022"/>
    </location>
</feature>
<evidence type="ECO:0000256" key="2">
    <source>
        <dbReference type="ARBA" id="ARBA00022737"/>
    </source>
</evidence>
<dbReference type="InParanoid" id="D7FJ07"/>
<dbReference type="SMART" id="SM01026">
    <property type="entry name" value="Beach"/>
    <property type="match status" value="1"/>
</dbReference>
<feature type="region of interest" description="Disordered" evidence="4">
    <location>
        <begin position="639"/>
        <end position="660"/>
    </location>
</feature>
<dbReference type="InterPro" id="IPR050865">
    <property type="entry name" value="BEACH_Domain"/>
</dbReference>
<dbReference type="Gene3D" id="2.30.29.30">
    <property type="entry name" value="Pleckstrin-homology domain (PH domain)/Phosphotyrosine-binding domain (PTB)"/>
    <property type="match status" value="1"/>
</dbReference>
<feature type="domain" description="BEACH" evidence="5">
    <location>
        <begin position="1171"/>
        <end position="1463"/>
    </location>
</feature>
<evidence type="ECO:0000259" key="5">
    <source>
        <dbReference type="PROSITE" id="PS50197"/>
    </source>
</evidence>
<dbReference type="EMBL" id="FN649743">
    <property type="protein sequence ID" value="CBJ49046.1"/>
    <property type="molecule type" value="Genomic_DNA"/>
</dbReference>
<dbReference type="OrthoDB" id="206861at2759"/>
<feature type="compositionally biased region" description="Acidic residues" evidence="4">
    <location>
        <begin position="975"/>
        <end position="987"/>
    </location>
</feature>
<feature type="compositionally biased region" description="Polar residues" evidence="4">
    <location>
        <begin position="418"/>
        <end position="434"/>
    </location>
</feature>
<dbReference type="InterPro" id="IPR023362">
    <property type="entry name" value="PH-BEACH_dom"/>
</dbReference>
<dbReference type="CDD" id="cd06071">
    <property type="entry name" value="Beach"/>
    <property type="match status" value="1"/>
</dbReference>
<dbReference type="Pfam" id="PF15787">
    <property type="entry name" value="DUF4704"/>
    <property type="match status" value="1"/>
</dbReference>
<dbReference type="InterPro" id="IPR031570">
    <property type="entry name" value="NBEA/BDCP_DUF4704"/>
</dbReference>
<proteinExistence type="predicted"/>
<evidence type="ECO:0000256" key="1">
    <source>
        <dbReference type="ARBA" id="ARBA00022574"/>
    </source>
</evidence>
<organism evidence="7 8">
    <name type="scientific">Ectocarpus siliculosus</name>
    <name type="common">Brown alga</name>
    <name type="synonym">Conferva siliculosa</name>
    <dbReference type="NCBI Taxonomy" id="2880"/>
    <lineage>
        <taxon>Eukaryota</taxon>
        <taxon>Sar</taxon>
        <taxon>Stramenopiles</taxon>
        <taxon>Ochrophyta</taxon>
        <taxon>PX clade</taxon>
        <taxon>Phaeophyceae</taxon>
        <taxon>Ectocarpales</taxon>
        <taxon>Ectocarpaceae</taxon>
        <taxon>Ectocarpus</taxon>
    </lineage>
</organism>
<keyword evidence="1 3" id="KW-0853">WD repeat</keyword>
<dbReference type="InterPro" id="IPR011993">
    <property type="entry name" value="PH-like_dom_sf"/>
</dbReference>
<feature type="region of interest" description="Disordered" evidence="4">
    <location>
        <begin position="399"/>
        <end position="440"/>
    </location>
</feature>
<protein>
    <submittedName>
        <fullName evidence="7">Similar to LPS-responsive vesicle trafficking, beach and anchor containing isoform 5</fullName>
    </submittedName>
</protein>
<dbReference type="PROSITE" id="PS50082">
    <property type="entry name" value="WD_REPEATS_2"/>
    <property type="match status" value="2"/>
</dbReference>
<gene>
    <name evidence="7" type="ORF">Esi_0125_0033</name>
</gene>
<keyword evidence="8" id="KW-1185">Reference proteome</keyword>
<dbReference type="InterPro" id="IPR036322">
    <property type="entry name" value="WD40_repeat_dom_sf"/>
</dbReference>
<dbReference type="EMBL" id="FN647904">
    <property type="protein sequence ID" value="CBJ49046.1"/>
    <property type="molecule type" value="Genomic_DNA"/>
</dbReference>
<feature type="repeat" description="WD" evidence="3">
    <location>
        <begin position="1667"/>
        <end position="1698"/>
    </location>
</feature>
<dbReference type="InterPro" id="IPR000409">
    <property type="entry name" value="BEACH_dom"/>
</dbReference>
<dbReference type="SMART" id="SM00320">
    <property type="entry name" value="WD40"/>
    <property type="match status" value="4"/>
</dbReference>
<dbReference type="PROSITE" id="PS50294">
    <property type="entry name" value="WD_REPEATS_REGION"/>
    <property type="match status" value="1"/>
</dbReference>
<dbReference type="Gene3D" id="1.10.1540.10">
    <property type="entry name" value="BEACH domain"/>
    <property type="match status" value="1"/>
</dbReference>
<dbReference type="Proteomes" id="UP000002630">
    <property type="component" value="Linkage Group LG18"/>
</dbReference>
<dbReference type="Gene3D" id="2.130.10.10">
    <property type="entry name" value="YVTN repeat-like/Quinoprotein amine dehydrogenase"/>
    <property type="match status" value="2"/>
</dbReference>
<dbReference type="eggNOG" id="KOG1787">
    <property type="taxonomic scope" value="Eukaryota"/>
</dbReference>
<evidence type="ECO:0000256" key="4">
    <source>
        <dbReference type="SAM" id="MobiDB-lite"/>
    </source>
</evidence>
<name>D7FJ07_ECTSI</name>
<dbReference type="SUPFAM" id="SSF50729">
    <property type="entry name" value="PH domain-like"/>
    <property type="match status" value="1"/>
</dbReference>
<dbReference type="PROSITE" id="PS50197">
    <property type="entry name" value="BEACH"/>
    <property type="match status" value="1"/>
</dbReference>
<dbReference type="InterPro" id="IPR046851">
    <property type="entry name" value="NBCH_WD40"/>
</dbReference>
<sequence>MGLYTDSRLFVEVAHGKGSGRMPPIVVDIGDAGSMSGRWHSLVISHRRSSTMLFNKDHLEVFLDEELLFTSSVPYPRHVSEPVAHCSIGWDLDGQMSGVLLLSAVADQKIVKSMLSRLAGRIDDMKQDADACASTPPDLDLWDDTSTVSAQQRLKRRLLGSKYRVFAALLPDRTINGLCLEPHNGQHALLRGDTTHVWITHHAQDVVKSIGGTLTVLSLAHELLSDTPQGPPATPTPNPATGQNVDTVLSVLLSFLDGNIANQGDFFFAGGVEILELLLQSAAKKYFAQAGAHTVLVLERIFWACRSHQLSVYIQQALPGLAEDAYRPRAGMYSLDNQILVYLLSNFSLWARAPPEFQFGLVTSVLDMVRGAPEMFRQLLPLESVLTSIHVCCPDQIAAETGRPPEEDRNSVSGFLGSETTSESSADVSDTNSTTDREWSSMLRRERTHMRGFLWEFVLLLLEREVRQQDGEALVHFIASCDDTRLVCELMQMLGSLMRKSVPPSGLFWALEMASLAEGGGGGNGWRTPKTARTQSPPRTGFVPLVLERCVLVNGTSEELRGAGLLVSNVFMARSSKVNGLDASVPGGEGMSSKVSSVFPILSEGLMRHRHSLGDEHDVPWSGQGHVVGIVNANSRFGQHGSSDLEMKESSSPGGASTEDGELARGVWWDYDLRDADVRGGKDHVLDDTQLIRNVLPLALILQHLPTMASSVQERSHGDLLLMLKLNRANREKVMELSSVNRGKFWGIWERCMFLMMAPLFSRRRAADDRAGLDREDEDVRNEERTGDYLMVLRLYAILLEHAISFDEDGYKEIAVASSLQHLIPHGRKAVRVLLAQLAFEVDDTLRQKALKTRALREVETDCRLLASRRRFKCCLQTLSAAWSPWAAGDHKHGSHNPLGWEVSSHKDQLMRQMLLVPIDEDVSHKDAAYAGMTPSSGDPSQLLTSDDDVHQDARLVSSLKPSASLLSGGSFGFVDDDEEETDGEVEPYDRPPADSFGLGGTGTEEDPDPAEWQDVSHLSASQAEVEAASQSAANHLEWQDIQPSGRVQRLCGQWRATNVLRQGSLPGVLYLFEESLVFNCQPNESEGGEEATAAWLTQHVGQSWRWRLERLTQVHLRRFLLSPQAVELFWADSPEVFLAFEDTNERQAFTRHLRKRRLPMLPVMTRQGILHPRKVLKASKITELWRRRQISNFQYIMELNVIAGRSYNDISQYPVFPWVLADYTSTELDLNNPASFRDLSKPMGAQNERRRQLFLERYASFEDETVPKFMYGTHYSSAGVVLHYLVRQEPFTTLHINLQGGRFDCPDRLFADLGQSWKGCTDESTMSDVKELTPEFFYCPEIFLNANKLPLGEMQGEKGAVDDVELPPWAKDAFDFVRIHRLALESEQVSRNLHRWIDLVFGYQQRGDQAVKAANVFYYLTYEGAVDLSLVNDDRQREAMEAQIRHFGQTPSQVLKEPHPIRLPPEECVLPIFSPTSTLASLRVFSAGNRPHDPGRGGALLVYCTKDRLVSVDAALRVTTWTWSGVPDGFGLPFTLGTSVETSVSSRSLHMSNVLAQQSAPSGPVLVAPGRGRGEITCASTKGPATSFGWNAAPWNSVAGASASGRGAGTPDVPARAIGRVHSCFGLCTAFHGGLESILSCGYWDNGVRLHRVNSGGKLPLDGSETGGHYGAITCLAIAQESSLLVTGGQDATCRVWVVGNAPMASALGGTSACGVIPKKGTSSKNSMVCVHVLYGHEAPITCLAVSEDLDTVVSGASDGRIVLHCLKNGCYVRQYRCGTGSATATDAAEASTPEASQLAFSRHGDVVVHSWTDRSLHRYSLNGTRLATAVAPTTINCLLTAGGGEYLLAGGQDGLIRVHTLHDLCVLHTIDLQQHGGVTCMRMSPDHEYLLAGSQDGEVSIITDARKRMRMLDLALRRAFVG</sequence>
<evidence type="ECO:0000313" key="8">
    <source>
        <dbReference type="Proteomes" id="UP000002630"/>
    </source>
</evidence>
<evidence type="ECO:0000259" key="6">
    <source>
        <dbReference type="PROSITE" id="PS51783"/>
    </source>
</evidence>
<accession>D7FJ07</accession>